<dbReference type="GO" id="GO:0016798">
    <property type="term" value="F:hydrolase activity, acting on glycosyl bonds"/>
    <property type="evidence" value="ECO:0007669"/>
    <property type="project" value="InterPro"/>
</dbReference>
<dbReference type="InterPro" id="IPR008979">
    <property type="entry name" value="Galactose-bd-like_sf"/>
</dbReference>
<name>A0A318XGV8_9FIRM</name>
<dbReference type="InterPro" id="IPR003305">
    <property type="entry name" value="CenC_carb-bd"/>
</dbReference>
<keyword evidence="1" id="KW-0378">Hydrolase</keyword>
<proteinExistence type="predicted"/>
<dbReference type="EMBL" id="QKMR01000023">
    <property type="protein sequence ID" value="PYG85785.1"/>
    <property type="molecule type" value="Genomic_DNA"/>
</dbReference>
<dbReference type="SUPFAM" id="SSF49785">
    <property type="entry name" value="Galactose-binding domain-like"/>
    <property type="match status" value="1"/>
</dbReference>
<accession>A0A318XGV8</accession>
<dbReference type="Proteomes" id="UP000248132">
    <property type="component" value="Unassembled WGS sequence"/>
</dbReference>
<keyword evidence="4" id="KW-1185">Reference proteome</keyword>
<organism evidence="3 4">
    <name type="scientific">Ruminiclostridium sufflavum DSM 19573</name>
    <dbReference type="NCBI Taxonomy" id="1121337"/>
    <lineage>
        <taxon>Bacteria</taxon>
        <taxon>Bacillati</taxon>
        <taxon>Bacillota</taxon>
        <taxon>Clostridia</taxon>
        <taxon>Eubacteriales</taxon>
        <taxon>Oscillospiraceae</taxon>
        <taxon>Ruminiclostridium</taxon>
    </lineage>
</organism>
<dbReference type="AlphaFoldDB" id="A0A318XGV8"/>
<dbReference type="RefSeq" id="WP_110463175.1">
    <property type="nucleotide sequence ID" value="NZ_QKMR01000023.1"/>
</dbReference>
<comment type="caution">
    <text evidence="3">The sequence shown here is derived from an EMBL/GenBank/DDBJ whole genome shotgun (WGS) entry which is preliminary data.</text>
</comment>
<sequence>MAIRNLVVNGDFNTGSLSPWGGVNSSITTQYRHTGLFAVLMENKDTPSVISQTINGTFSEGFEIVASVKKTGNLPNPQVAVVLTYFDKDSDLLGTSLVLEVAEGSLTDNSWLQIYKTISPAPSETAYSILTVTKSVLEDSAEIVADDISLLMV</sequence>
<protein>
    <recommendedName>
        <fullName evidence="2">CBM-cenC domain-containing protein</fullName>
    </recommendedName>
</protein>
<reference evidence="3 4" key="1">
    <citation type="submission" date="2018-06" db="EMBL/GenBank/DDBJ databases">
        <title>Genomic Encyclopedia of Type Strains, Phase I: the one thousand microbial genomes (KMG-I) project.</title>
        <authorList>
            <person name="Kyrpides N."/>
        </authorList>
    </citation>
    <scope>NUCLEOTIDE SEQUENCE [LARGE SCALE GENOMIC DNA]</scope>
    <source>
        <strain evidence="3 4">DSM 19573</strain>
    </source>
</reference>
<evidence type="ECO:0000259" key="2">
    <source>
        <dbReference type="Pfam" id="PF02018"/>
    </source>
</evidence>
<dbReference type="NCBIfam" id="NF033675">
    <property type="entry name" value="NTTRR-F1"/>
    <property type="match status" value="1"/>
</dbReference>
<dbReference type="Gene3D" id="2.60.120.260">
    <property type="entry name" value="Galactose-binding domain-like"/>
    <property type="match status" value="1"/>
</dbReference>
<gene>
    <name evidence="3" type="ORF">LY28_03205</name>
</gene>
<evidence type="ECO:0000256" key="1">
    <source>
        <dbReference type="ARBA" id="ARBA00022801"/>
    </source>
</evidence>
<evidence type="ECO:0000313" key="4">
    <source>
        <dbReference type="Proteomes" id="UP000248132"/>
    </source>
</evidence>
<dbReference type="Pfam" id="PF02018">
    <property type="entry name" value="CBM_4_9"/>
    <property type="match status" value="1"/>
</dbReference>
<feature type="domain" description="CBM-cenC" evidence="2">
    <location>
        <begin position="5"/>
        <end position="121"/>
    </location>
</feature>
<evidence type="ECO:0000313" key="3">
    <source>
        <dbReference type="EMBL" id="PYG85785.1"/>
    </source>
</evidence>